<dbReference type="InterPro" id="IPR006224">
    <property type="entry name" value="PsdUridine_synth_RluA-like_CS"/>
</dbReference>
<sequence length="289" mass="32759">MEFMWQQHEEKQAMKDFLGQRGIGSRFFRYLRQNGGQILINGRLTNGPTNVVRNDQVTVRLPVERADPRVAISHQPLTILAEDNNWLVINKPAGLTAVPGPANRVDTVVNRVKGYLIDAGAQDQVPHIITRLDRFTSGIVLIAKHRLAQNLVQAQPLDKVYLALVNGRLEQAHDLIDAPLGRQPDEFKQSVLETGKKAQTEYWLERYLPALDASLVRVKLLTGRTHQIRVHFAYLGHPLLGDELYQGPLDRGIKRQALHASRLSFFDPFTKIVNQYEAELPSDFQKLLV</sequence>
<dbReference type="Gene3D" id="3.30.2350.10">
    <property type="entry name" value="Pseudouridine synthase"/>
    <property type="match status" value="1"/>
</dbReference>
<dbReference type="PANTHER" id="PTHR21600">
    <property type="entry name" value="MITOCHONDRIAL RNA PSEUDOURIDINE SYNTHASE"/>
    <property type="match status" value="1"/>
</dbReference>
<accession>A0A192H360</accession>
<comment type="similarity">
    <text evidence="2 4">Belongs to the pseudouridine synthase RluA family.</text>
</comment>
<feature type="active site" evidence="3">
    <location>
        <position position="133"/>
    </location>
</feature>
<feature type="domain" description="Pseudouridine synthase RsuA/RluA-like" evidence="5">
    <location>
        <begin position="85"/>
        <end position="233"/>
    </location>
</feature>
<dbReference type="GO" id="GO:0009982">
    <property type="term" value="F:pseudouridine synthase activity"/>
    <property type="evidence" value="ECO:0007669"/>
    <property type="project" value="InterPro"/>
</dbReference>
<evidence type="ECO:0000313" key="6">
    <source>
        <dbReference type="EMBL" id="ANK62800.1"/>
    </source>
</evidence>
<organism evidence="6 7">
    <name type="scientific">Loigolactobacillus backii</name>
    <dbReference type="NCBI Taxonomy" id="375175"/>
    <lineage>
        <taxon>Bacteria</taxon>
        <taxon>Bacillati</taxon>
        <taxon>Bacillota</taxon>
        <taxon>Bacilli</taxon>
        <taxon>Lactobacillales</taxon>
        <taxon>Lactobacillaceae</taxon>
        <taxon>Loigolactobacillus</taxon>
    </lineage>
</organism>
<evidence type="ECO:0000256" key="2">
    <source>
        <dbReference type="ARBA" id="ARBA00010876"/>
    </source>
</evidence>
<dbReference type="NCBIfam" id="TIGR00005">
    <property type="entry name" value="rluA_subfam"/>
    <property type="match status" value="1"/>
</dbReference>
<dbReference type="GeneID" id="42982309"/>
<dbReference type="InterPro" id="IPR050188">
    <property type="entry name" value="RluA_PseudoU_synthase"/>
</dbReference>
<gene>
    <name evidence="6" type="ORF">AYR53_08570</name>
</gene>
<proteinExistence type="inferred from homology"/>
<dbReference type="GO" id="GO:0140098">
    <property type="term" value="F:catalytic activity, acting on RNA"/>
    <property type="evidence" value="ECO:0007669"/>
    <property type="project" value="UniProtKB-ARBA"/>
</dbReference>
<comment type="catalytic activity">
    <reaction evidence="1 4">
        <text>a uridine in RNA = a pseudouridine in RNA</text>
        <dbReference type="Rhea" id="RHEA:48348"/>
        <dbReference type="Rhea" id="RHEA-COMP:12068"/>
        <dbReference type="Rhea" id="RHEA-COMP:12069"/>
        <dbReference type="ChEBI" id="CHEBI:65314"/>
        <dbReference type="ChEBI" id="CHEBI:65315"/>
    </reaction>
</comment>
<dbReference type="Pfam" id="PF00849">
    <property type="entry name" value="PseudoU_synth_2"/>
    <property type="match status" value="1"/>
</dbReference>
<dbReference type="OrthoDB" id="9807829at2"/>
<keyword evidence="4" id="KW-0413">Isomerase</keyword>
<dbReference type="GO" id="GO:0003723">
    <property type="term" value="F:RNA binding"/>
    <property type="evidence" value="ECO:0007669"/>
    <property type="project" value="InterPro"/>
</dbReference>
<dbReference type="InterPro" id="IPR006225">
    <property type="entry name" value="PsdUridine_synth_RluC/D"/>
</dbReference>
<dbReference type="STRING" id="375175.AYR53_08570"/>
<dbReference type="SUPFAM" id="SSF55120">
    <property type="entry name" value="Pseudouridine synthase"/>
    <property type="match status" value="1"/>
</dbReference>
<name>A0A192H360_9LACO</name>
<evidence type="ECO:0000256" key="4">
    <source>
        <dbReference type="RuleBase" id="RU362028"/>
    </source>
</evidence>
<dbReference type="AlphaFoldDB" id="A0A192H360"/>
<reference evidence="6 7" key="1">
    <citation type="submission" date="2016-03" db="EMBL/GenBank/DDBJ databases">
        <title>Pediococcus and Lactobacillus from brewery environment - whole genome sequencing and assembly.</title>
        <authorList>
            <person name="Behr J."/>
            <person name="Geissler A.J."/>
            <person name="Vogel R.F."/>
        </authorList>
    </citation>
    <scope>NUCLEOTIDE SEQUENCE [LARGE SCALE GENOMIC DNA]</scope>
    <source>
        <strain evidence="6 7">TMW 1.1989</strain>
    </source>
</reference>
<dbReference type="CDD" id="cd02869">
    <property type="entry name" value="PseudoU_synth_RluA_like"/>
    <property type="match status" value="1"/>
</dbReference>
<dbReference type="PROSITE" id="PS01129">
    <property type="entry name" value="PSI_RLU"/>
    <property type="match status" value="1"/>
</dbReference>
<dbReference type="PANTHER" id="PTHR21600:SF35">
    <property type="entry name" value="PSEUDOURIDINE SYNTHASE"/>
    <property type="match status" value="1"/>
</dbReference>
<dbReference type="GO" id="GO:0000455">
    <property type="term" value="P:enzyme-directed rRNA pseudouridine synthesis"/>
    <property type="evidence" value="ECO:0007669"/>
    <property type="project" value="TreeGrafter"/>
</dbReference>
<dbReference type="EC" id="5.4.99.-" evidence="4"/>
<evidence type="ECO:0000313" key="7">
    <source>
        <dbReference type="Proteomes" id="UP000078582"/>
    </source>
</evidence>
<dbReference type="InterPro" id="IPR006145">
    <property type="entry name" value="PsdUridine_synth_RsuA/RluA"/>
</dbReference>
<dbReference type="EMBL" id="CP014873">
    <property type="protein sequence ID" value="ANK62800.1"/>
    <property type="molecule type" value="Genomic_DNA"/>
</dbReference>
<dbReference type="RefSeq" id="WP_068280799.1">
    <property type="nucleotide sequence ID" value="NZ_CP014873.1"/>
</dbReference>
<protein>
    <recommendedName>
        <fullName evidence="4">Pseudouridine synthase</fullName>
        <ecNumber evidence="4">5.4.99.-</ecNumber>
    </recommendedName>
</protein>
<evidence type="ECO:0000259" key="5">
    <source>
        <dbReference type="Pfam" id="PF00849"/>
    </source>
</evidence>
<dbReference type="Proteomes" id="UP000078582">
    <property type="component" value="Chromosome"/>
</dbReference>
<dbReference type="InterPro" id="IPR020103">
    <property type="entry name" value="PsdUridine_synth_cat_dom_sf"/>
</dbReference>
<evidence type="ECO:0000256" key="1">
    <source>
        <dbReference type="ARBA" id="ARBA00000073"/>
    </source>
</evidence>
<comment type="function">
    <text evidence="4">Responsible for synthesis of pseudouridine from uracil.</text>
</comment>
<evidence type="ECO:0000256" key="3">
    <source>
        <dbReference type="PIRSR" id="PIRSR606225-1"/>
    </source>
</evidence>
<keyword evidence="7" id="KW-1185">Reference proteome</keyword>